<comment type="similarity">
    <text evidence="2 8">Belongs to the PHP hydrolase family. HisK subfamily.</text>
</comment>
<evidence type="ECO:0000256" key="3">
    <source>
        <dbReference type="ARBA" id="ARBA00013085"/>
    </source>
</evidence>
<dbReference type="PANTHER" id="PTHR21039:SF0">
    <property type="entry name" value="HISTIDINOL-PHOSPHATASE"/>
    <property type="match status" value="1"/>
</dbReference>
<evidence type="ECO:0000256" key="7">
    <source>
        <dbReference type="ARBA" id="ARBA00049158"/>
    </source>
</evidence>
<reference evidence="10 11" key="1">
    <citation type="submission" date="2018-06" db="EMBL/GenBank/DDBJ databases">
        <title>Genomic Encyclopedia of Archaeal and Bacterial Type Strains, Phase II (KMG-II): from individual species to whole genera.</title>
        <authorList>
            <person name="Goeker M."/>
        </authorList>
    </citation>
    <scope>NUCLEOTIDE SEQUENCE [LARGE SCALE GENOMIC DNA]</scope>
    <source>
        <strain evidence="10 11">DSM 6779</strain>
    </source>
</reference>
<dbReference type="NCBIfam" id="TIGR01856">
    <property type="entry name" value="hisJ_fam"/>
    <property type="match status" value="1"/>
</dbReference>
<keyword evidence="5 8" id="KW-0378">Hydrolase</keyword>
<dbReference type="InterPro" id="IPR016195">
    <property type="entry name" value="Pol/histidinol_Pase-like"/>
</dbReference>
<dbReference type="InterPro" id="IPR004013">
    <property type="entry name" value="PHP_dom"/>
</dbReference>
<comment type="pathway">
    <text evidence="1 8">Amino-acid biosynthesis; L-histidine biosynthesis; L-histidine from 5-phospho-alpha-D-ribose 1-diphosphate: step 8/9.</text>
</comment>
<evidence type="ECO:0000256" key="5">
    <source>
        <dbReference type="ARBA" id="ARBA00022801"/>
    </source>
</evidence>
<dbReference type="GO" id="GO:0005737">
    <property type="term" value="C:cytoplasm"/>
    <property type="evidence" value="ECO:0007669"/>
    <property type="project" value="TreeGrafter"/>
</dbReference>
<dbReference type="Gene3D" id="3.20.20.140">
    <property type="entry name" value="Metal-dependent hydrolases"/>
    <property type="match status" value="1"/>
</dbReference>
<dbReference type="AlphaFoldDB" id="A0A2W7N0C7"/>
<feature type="domain" description="PHP" evidence="9">
    <location>
        <begin position="5"/>
        <end position="207"/>
    </location>
</feature>
<protein>
    <recommendedName>
        <fullName evidence="3 8">Histidinol-phosphatase</fullName>
        <shortName evidence="8">HolPase</shortName>
        <ecNumber evidence="3 8">3.1.3.15</ecNumber>
    </recommendedName>
</protein>
<evidence type="ECO:0000259" key="9">
    <source>
        <dbReference type="Pfam" id="PF02811"/>
    </source>
</evidence>
<sequence>MMTNYHCHSHYCDGTLGLEDYIVAAINKGMQAIGFSGHSPVPFASVWNMPALRLNDYLSEIDTLRQKYAPRISVLKSLEVDFIDGIMGPYSQWVRDAKLDYVIGSVHYTRPMPDGTPWSIDDHLGVFLEGVRLVYDNDIKSAVMHYFDLQRRMIVDQTPDIIGHLDKIKMHNRHRPLFDESATWYRDELRHLLQCVADKGTIVEINTKSFCGNGLLFPGEDLFDWLRELKIPVVINSDSHHPNHLTDGFEHVAALLLKHHIHEVACVMPHSRNFISIHDWLNHSTL</sequence>
<dbReference type="EC" id="3.1.3.15" evidence="3 8"/>
<dbReference type="InterPro" id="IPR010140">
    <property type="entry name" value="Histidinol_P_phosphatase_HisJ"/>
</dbReference>
<dbReference type="Proteomes" id="UP000249239">
    <property type="component" value="Unassembled WGS sequence"/>
</dbReference>
<evidence type="ECO:0000256" key="1">
    <source>
        <dbReference type="ARBA" id="ARBA00004970"/>
    </source>
</evidence>
<keyword evidence="4 8" id="KW-0028">Amino-acid biosynthesis</keyword>
<evidence type="ECO:0000313" key="10">
    <source>
        <dbReference type="EMBL" id="PZX13520.1"/>
    </source>
</evidence>
<dbReference type="CDD" id="cd12110">
    <property type="entry name" value="PHP_HisPPase_Hisj_like"/>
    <property type="match status" value="1"/>
</dbReference>
<name>A0A2W7N0C7_9BACT</name>
<evidence type="ECO:0000256" key="6">
    <source>
        <dbReference type="ARBA" id="ARBA00023102"/>
    </source>
</evidence>
<dbReference type="OrthoDB" id="9775255at2"/>
<evidence type="ECO:0000256" key="2">
    <source>
        <dbReference type="ARBA" id="ARBA00009152"/>
    </source>
</evidence>
<comment type="catalytic activity">
    <reaction evidence="7 8">
        <text>L-histidinol phosphate + H2O = L-histidinol + phosphate</text>
        <dbReference type="Rhea" id="RHEA:14465"/>
        <dbReference type="ChEBI" id="CHEBI:15377"/>
        <dbReference type="ChEBI" id="CHEBI:43474"/>
        <dbReference type="ChEBI" id="CHEBI:57699"/>
        <dbReference type="ChEBI" id="CHEBI:57980"/>
        <dbReference type="EC" id="3.1.3.15"/>
    </reaction>
</comment>
<accession>A0A2W7N0C7</accession>
<dbReference type="UniPathway" id="UPA00031">
    <property type="reaction ID" value="UER00013"/>
</dbReference>
<keyword evidence="11" id="KW-1185">Reference proteome</keyword>
<comment type="caution">
    <text evidence="10">The sequence shown here is derived from an EMBL/GenBank/DDBJ whole genome shotgun (WGS) entry which is preliminary data.</text>
</comment>
<dbReference type="GO" id="GO:0000105">
    <property type="term" value="P:L-histidine biosynthetic process"/>
    <property type="evidence" value="ECO:0007669"/>
    <property type="project" value="UniProtKB-UniRule"/>
</dbReference>
<dbReference type="GO" id="GO:0004401">
    <property type="term" value="F:histidinol-phosphatase activity"/>
    <property type="evidence" value="ECO:0007669"/>
    <property type="project" value="UniProtKB-UniRule"/>
</dbReference>
<dbReference type="RefSeq" id="WP_111446474.1">
    <property type="nucleotide sequence ID" value="NZ_QKZK01000025.1"/>
</dbReference>
<proteinExistence type="inferred from homology"/>
<gene>
    <name evidence="10" type="ORF">LX69_02631</name>
</gene>
<dbReference type="Pfam" id="PF02811">
    <property type="entry name" value="PHP"/>
    <property type="match status" value="1"/>
</dbReference>
<evidence type="ECO:0000313" key="11">
    <source>
        <dbReference type="Proteomes" id="UP000249239"/>
    </source>
</evidence>
<evidence type="ECO:0000256" key="8">
    <source>
        <dbReference type="RuleBase" id="RU366003"/>
    </source>
</evidence>
<dbReference type="PANTHER" id="PTHR21039">
    <property type="entry name" value="HISTIDINOL PHOSPHATASE-RELATED"/>
    <property type="match status" value="1"/>
</dbReference>
<keyword evidence="6 8" id="KW-0368">Histidine biosynthesis</keyword>
<dbReference type="EMBL" id="QKZK01000025">
    <property type="protein sequence ID" value="PZX13520.1"/>
    <property type="molecule type" value="Genomic_DNA"/>
</dbReference>
<dbReference type="SUPFAM" id="SSF89550">
    <property type="entry name" value="PHP domain-like"/>
    <property type="match status" value="1"/>
</dbReference>
<organism evidence="10 11">
    <name type="scientific">Breznakibacter xylanolyticus</name>
    <dbReference type="NCBI Taxonomy" id="990"/>
    <lineage>
        <taxon>Bacteria</taxon>
        <taxon>Pseudomonadati</taxon>
        <taxon>Bacteroidota</taxon>
        <taxon>Bacteroidia</taxon>
        <taxon>Marinilabiliales</taxon>
        <taxon>Marinilabiliaceae</taxon>
        <taxon>Breznakibacter</taxon>
    </lineage>
</organism>
<evidence type="ECO:0000256" key="4">
    <source>
        <dbReference type="ARBA" id="ARBA00022605"/>
    </source>
</evidence>